<evidence type="ECO:0000256" key="3">
    <source>
        <dbReference type="ARBA" id="ARBA00022692"/>
    </source>
</evidence>
<proteinExistence type="inferred from homology"/>
<organism evidence="8 9">
    <name type="scientific">Chrysodeixis includens</name>
    <name type="common">Soybean looper</name>
    <name type="synonym">Pseudoplusia includens</name>
    <dbReference type="NCBI Taxonomy" id="689277"/>
    <lineage>
        <taxon>Eukaryota</taxon>
        <taxon>Metazoa</taxon>
        <taxon>Ecdysozoa</taxon>
        <taxon>Arthropoda</taxon>
        <taxon>Hexapoda</taxon>
        <taxon>Insecta</taxon>
        <taxon>Pterygota</taxon>
        <taxon>Neoptera</taxon>
        <taxon>Endopterygota</taxon>
        <taxon>Lepidoptera</taxon>
        <taxon>Glossata</taxon>
        <taxon>Ditrysia</taxon>
        <taxon>Noctuoidea</taxon>
        <taxon>Noctuidae</taxon>
        <taxon>Plusiinae</taxon>
        <taxon>Chrysodeixis</taxon>
    </lineage>
</organism>
<dbReference type="Proteomes" id="UP001154114">
    <property type="component" value="Chromosome 4"/>
</dbReference>
<dbReference type="PANTHER" id="PTHR11523:SF28">
    <property type="entry name" value="NA_K-ATPASE BETA SUBUNIT ISOFORM 4-RELATED"/>
    <property type="match status" value="1"/>
</dbReference>
<evidence type="ECO:0000256" key="6">
    <source>
        <dbReference type="ARBA" id="ARBA00023136"/>
    </source>
</evidence>
<name>A0A9P0BZV3_CHRIL</name>
<dbReference type="GO" id="GO:0036376">
    <property type="term" value="P:sodium ion export across plasma membrane"/>
    <property type="evidence" value="ECO:0007669"/>
    <property type="project" value="TreeGrafter"/>
</dbReference>
<dbReference type="InterPro" id="IPR038702">
    <property type="entry name" value="Na/K_ATPase_sub_beta_sf"/>
</dbReference>
<dbReference type="AlphaFoldDB" id="A0A9P0BZV3"/>
<keyword evidence="9" id="KW-1185">Reference proteome</keyword>
<dbReference type="GO" id="GO:0005890">
    <property type="term" value="C:sodium:potassium-exchanging ATPase complex"/>
    <property type="evidence" value="ECO:0007669"/>
    <property type="project" value="InterPro"/>
</dbReference>
<evidence type="ECO:0000313" key="8">
    <source>
        <dbReference type="EMBL" id="CAH0603542.1"/>
    </source>
</evidence>
<evidence type="ECO:0000256" key="1">
    <source>
        <dbReference type="ARBA" id="ARBA00004606"/>
    </source>
</evidence>
<keyword evidence="5 7" id="KW-1133">Transmembrane helix</keyword>
<sequence length="298" mass="34256">MASKSNGIEDSWVRAPPPKGTFWSRLTNAIYNPEENSFLGRTPKRWGIVLTFYLVFYAVLALMFGLCMGGLYLTLEDKKPTYLLHESLIGENPGVAARPVYETATVHYRTHNTSEYQPYVKQLDDFFGMYTNIEDRWYSTKTECTATDSYGYPNNPCIFVKVNKIIGWNPEFYSVTELPEDMPDDLVEHIQALPRDEQQQVWISCEEEKGDNETRLEYPWGRGLPASFYPFKNDNENYRSPVVAVKITAPDNNLIVIRCRAWAKNIIYNKSLKEPSGYTRFHLHIEGNGSANNTEVVT</sequence>
<dbReference type="InterPro" id="IPR000402">
    <property type="entry name" value="Na/K_ATPase_sub_beta"/>
</dbReference>
<evidence type="ECO:0000256" key="5">
    <source>
        <dbReference type="ARBA" id="ARBA00022989"/>
    </source>
</evidence>
<evidence type="ECO:0000256" key="4">
    <source>
        <dbReference type="ARBA" id="ARBA00022968"/>
    </source>
</evidence>
<dbReference type="GO" id="GO:0001671">
    <property type="term" value="F:ATPase activator activity"/>
    <property type="evidence" value="ECO:0007669"/>
    <property type="project" value="TreeGrafter"/>
</dbReference>
<dbReference type="GO" id="GO:0006883">
    <property type="term" value="P:intracellular sodium ion homeostasis"/>
    <property type="evidence" value="ECO:0007669"/>
    <property type="project" value="TreeGrafter"/>
</dbReference>
<dbReference type="GO" id="GO:0030007">
    <property type="term" value="P:intracellular potassium ion homeostasis"/>
    <property type="evidence" value="ECO:0007669"/>
    <property type="project" value="TreeGrafter"/>
</dbReference>
<accession>A0A9P0BZV3</accession>
<comment type="similarity">
    <text evidence="2">Belongs to the X(+)/potassium ATPases subunit beta family.</text>
</comment>
<keyword evidence="3 7" id="KW-0812">Transmembrane</keyword>
<dbReference type="Pfam" id="PF00287">
    <property type="entry name" value="Na_K-ATPase"/>
    <property type="match status" value="1"/>
</dbReference>
<keyword evidence="4" id="KW-0735">Signal-anchor</keyword>
<dbReference type="OrthoDB" id="5912413at2759"/>
<evidence type="ECO:0000256" key="7">
    <source>
        <dbReference type="SAM" id="Phobius"/>
    </source>
</evidence>
<reference evidence="8" key="1">
    <citation type="submission" date="2021-12" db="EMBL/GenBank/DDBJ databases">
        <authorList>
            <person name="King R."/>
        </authorList>
    </citation>
    <scope>NUCLEOTIDE SEQUENCE</scope>
</reference>
<dbReference type="PANTHER" id="PTHR11523">
    <property type="entry name" value="SODIUM/POTASSIUM-DEPENDENT ATPASE BETA SUBUNIT"/>
    <property type="match status" value="1"/>
</dbReference>
<protein>
    <submittedName>
        <fullName evidence="8">Uncharacterized protein</fullName>
    </submittedName>
</protein>
<evidence type="ECO:0000313" key="9">
    <source>
        <dbReference type="Proteomes" id="UP001154114"/>
    </source>
</evidence>
<gene>
    <name evidence="8" type="ORF">CINC_LOCUS10735</name>
</gene>
<evidence type="ECO:0000256" key="2">
    <source>
        <dbReference type="ARBA" id="ARBA00005876"/>
    </source>
</evidence>
<comment type="subcellular location">
    <subcellularLocation>
        <location evidence="1">Membrane</location>
        <topology evidence="1">Single-pass type II membrane protein</topology>
    </subcellularLocation>
</comment>
<dbReference type="GO" id="GO:1990573">
    <property type="term" value="P:potassium ion import across plasma membrane"/>
    <property type="evidence" value="ECO:0007669"/>
    <property type="project" value="TreeGrafter"/>
</dbReference>
<feature type="transmembrane region" description="Helical" evidence="7">
    <location>
        <begin position="46"/>
        <end position="75"/>
    </location>
</feature>
<dbReference type="Gene3D" id="2.60.40.1660">
    <property type="entry name" value="Na, k-atpase alpha subunit"/>
    <property type="match status" value="1"/>
</dbReference>
<keyword evidence="6 7" id="KW-0472">Membrane</keyword>
<dbReference type="EMBL" id="LR824007">
    <property type="protein sequence ID" value="CAH0603542.1"/>
    <property type="molecule type" value="Genomic_DNA"/>
</dbReference>